<dbReference type="InterPro" id="IPR036910">
    <property type="entry name" value="HMG_box_dom_sf"/>
</dbReference>
<dbReference type="AlphaFoldDB" id="A0A9N9NIE6"/>
<organism evidence="1 2">
    <name type="scientific">Cetraspora pellucida</name>
    <dbReference type="NCBI Taxonomy" id="1433469"/>
    <lineage>
        <taxon>Eukaryota</taxon>
        <taxon>Fungi</taxon>
        <taxon>Fungi incertae sedis</taxon>
        <taxon>Mucoromycota</taxon>
        <taxon>Glomeromycotina</taxon>
        <taxon>Glomeromycetes</taxon>
        <taxon>Diversisporales</taxon>
        <taxon>Gigasporaceae</taxon>
        <taxon>Cetraspora</taxon>
    </lineage>
</organism>
<comment type="caution">
    <text evidence="1">The sequence shown here is derived from an EMBL/GenBank/DDBJ whole genome shotgun (WGS) entry which is preliminary data.</text>
</comment>
<proteinExistence type="predicted"/>
<keyword evidence="2" id="KW-1185">Reference proteome</keyword>
<accession>A0A9N9NIE6</accession>
<sequence>MNKSISHDIFINSYPISTNNKISGVDIKLESQNPIIFTKPPFPPMMNVDKIISKKNNKNKNSTKTHNAFIIYRNAYIDHIHLHGIRLNMIDISPIVSMLWNQEPFYIKEVYKKLEKENDNNLSKLAYHEIMSNWHKELSSYEINPYQYYEDSMKVPYFNTHLV</sequence>
<dbReference type="SUPFAM" id="SSF47095">
    <property type="entry name" value="HMG-box"/>
    <property type="match status" value="1"/>
</dbReference>
<name>A0A9N9NIE6_9GLOM</name>
<gene>
    <name evidence="1" type="ORF">CPELLU_LOCUS14073</name>
</gene>
<dbReference type="Gene3D" id="1.10.30.10">
    <property type="entry name" value="High mobility group box domain"/>
    <property type="match status" value="1"/>
</dbReference>
<evidence type="ECO:0000313" key="1">
    <source>
        <dbReference type="EMBL" id="CAG8740728.1"/>
    </source>
</evidence>
<dbReference type="EMBL" id="CAJVQA010016044">
    <property type="protein sequence ID" value="CAG8740728.1"/>
    <property type="molecule type" value="Genomic_DNA"/>
</dbReference>
<reference evidence="1" key="1">
    <citation type="submission" date="2021-06" db="EMBL/GenBank/DDBJ databases">
        <authorList>
            <person name="Kallberg Y."/>
            <person name="Tangrot J."/>
            <person name="Rosling A."/>
        </authorList>
    </citation>
    <scope>NUCLEOTIDE SEQUENCE</scope>
    <source>
        <strain evidence="1">FL966</strain>
    </source>
</reference>
<evidence type="ECO:0000313" key="2">
    <source>
        <dbReference type="Proteomes" id="UP000789759"/>
    </source>
</evidence>
<dbReference type="OrthoDB" id="6247875at2759"/>
<dbReference type="Proteomes" id="UP000789759">
    <property type="component" value="Unassembled WGS sequence"/>
</dbReference>
<protein>
    <submittedName>
        <fullName evidence="1">3293_t:CDS:1</fullName>
    </submittedName>
</protein>